<feature type="compositionally biased region" description="Polar residues" evidence="1">
    <location>
        <begin position="66"/>
        <end position="78"/>
    </location>
</feature>
<dbReference type="SUPFAM" id="SSF49265">
    <property type="entry name" value="Fibronectin type III"/>
    <property type="match status" value="1"/>
</dbReference>
<reference evidence="4" key="1">
    <citation type="submission" date="2022-08" db="UniProtKB">
        <authorList>
            <consortium name="EnsemblMetazoa"/>
        </authorList>
    </citation>
    <scope>IDENTIFICATION</scope>
    <source>
        <strain evidence="4">05x7-T-G4-1.051#20</strain>
    </source>
</reference>
<evidence type="ECO:0000256" key="1">
    <source>
        <dbReference type="SAM" id="MobiDB-lite"/>
    </source>
</evidence>
<dbReference type="AlphaFoldDB" id="A0A8W8NHT5"/>
<evidence type="ECO:0000259" key="3">
    <source>
        <dbReference type="PROSITE" id="PS50835"/>
    </source>
</evidence>
<keyword evidence="2" id="KW-0732">Signal</keyword>
<dbReference type="SMART" id="SM00409">
    <property type="entry name" value="IG"/>
    <property type="match status" value="2"/>
</dbReference>
<dbReference type="InterPro" id="IPR036116">
    <property type="entry name" value="FN3_sf"/>
</dbReference>
<dbReference type="Gene3D" id="2.60.40.10">
    <property type="entry name" value="Immunoglobulins"/>
    <property type="match status" value="1"/>
</dbReference>
<dbReference type="Proteomes" id="UP000005408">
    <property type="component" value="Unassembled WGS sequence"/>
</dbReference>
<proteinExistence type="predicted"/>
<evidence type="ECO:0000313" key="4">
    <source>
        <dbReference type="EnsemblMetazoa" id="G5358.1:cds"/>
    </source>
</evidence>
<feature type="region of interest" description="Disordered" evidence="1">
    <location>
        <begin position="45"/>
        <end position="113"/>
    </location>
</feature>
<name>A0A8W8NHT5_MAGGI</name>
<accession>A0A8W8NHT5</accession>
<organism evidence="4 5">
    <name type="scientific">Magallana gigas</name>
    <name type="common">Pacific oyster</name>
    <name type="synonym">Crassostrea gigas</name>
    <dbReference type="NCBI Taxonomy" id="29159"/>
    <lineage>
        <taxon>Eukaryota</taxon>
        <taxon>Metazoa</taxon>
        <taxon>Spiralia</taxon>
        <taxon>Lophotrochozoa</taxon>
        <taxon>Mollusca</taxon>
        <taxon>Bivalvia</taxon>
        <taxon>Autobranchia</taxon>
        <taxon>Pteriomorphia</taxon>
        <taxon>Ostreida</taxon>
        <taxon>Ostreoidea</taxon>
        <taxon>Ostreidae</taxon>
        <taxon>Magallana</taxon>
    </lineage>
</organism>
<feature type="chain" id="PRO_5036485463" description="Ig-like domain-containing protein" evidence="2">
    <location>
        <begin position="30"/>
        <end position="560"/>
    </location>
</feature>
<dbReference type="EnsemblMetazoa" id="G5358.1">
    <property type="protein sequence ID" value="G5358.1:cds"/>
    <property type="gene ID" value="G5358"/>
</dbReference>
<feature type="compositionally biased region" description="Polar residues" evidence="1">
    <location>
        <begin position="86"/>
        <end position="109"/>
    </location>
</feature>
<feature type="signal peptide" evidence="2">
    <location>
        <begin position="1"/>
        <end position="29"/>
    </location>
</feature>
<dbReference type="InterPro" id="IPR003599">
    <property type="entry name" value="Ig_sub"/>
</dbReference>
<dbReference type="PROSITE" id="PS50835">
    <property type="entry name" value="IG_LIKE"/>
    <property type="match status" value="1"/>
</dbReference>
<dbReference type="InterPro" id="IPR036179">
    <property type="entry name" value="Ig-like_dom_sf"/>
</dbReference>
<dbReference type="InterPro" id="IPR013783">
    <property type="entry name" value="Ig-like_fold"/>
</dbReference>
<feature type="compositionally biased region" description="Polar residues" evidence="1">
    <location>
        <begin position="45"/>
        <end position="57"/>
    </location>
</feature>
<evidence type="ECO:0000313" key="5">
    <source>
        <dbReference type="Proteomes" id="UP000005408"/>
    </source>
</evidence>
<evidence type="ECO:0000256" key="2">
    <source>
        <dbReference type="SAM" id="SignalP"/>
    </source>
</evidence>
<keyword evidence="5" id="KW-1185">Reference proteome</keyword>
<feature type="domain" description="Ig-like" evidence="3">
    <location>
        <begin position="450"/>
        <end position="547"/>
    </location>
</feature>
<dbReference type="InterPro" id="IPR007110">
    <property type="entry name" value="Ig-like_dom"/>
</dbReference>
<protein>
    <recommendedName>
        <fullName evidence="3">Ig-like domain-containing protein</fullName>
    </recommendedName>
</protein>
<sequence length="560" mass="62203">MTIRFHEKSVGFIVLVFFVCCNSLTHGQASKVGIALTQFENETQGTDNEVTTPTNVSVELEDSTTEDTQTSLESSTVETDPDDKNTNPMNVSVEWKSSTTMESNTSRDSTTVDDEIDTNNEVTTPMNVSVETENSTDSSHTSQESSTVAIDVATVTESIFEKSTTKSSTIRLSSEIQPTDEVTSTMNVSMETEYATTSDLETSYGSQSEGTEIVGTTIADNNDNSFSVSTISLSTTTTELMVTANSSRCPVVILSPGFVSTDFGTSAQFRAIVESYHDPALESRWLRLRSSVTETIDINHPKYSGSKNLPSPELLINNVTFEDEINYQLQVRIVGGWCFGNTVSLDVRGRSNLRAVYSNSQITTSNITVWWNHPYQDADLVQSYNVSLRERSNSYNYKASVELQTNYTFESSFSPSFLYFFEITSNVLLSDPEKTFTVKTNTINLVVGVPKVTLPRSSYTIPFLSNFEMVASVLNVSDFPPTTSTKWQRYSQYININNTRYNGSTEELVYPTLVINKVDFDNDHGAEYRCVATNSEGSWTSSNTRLYLIGTVGYYLGVFR</sequence>
<dbReference type="SUPFAM" id="SSF48726">
    <property type="entry name" value="Immunoglobulin"/>
    <property type="match status" value="2"/>
</dbReference>